<accession>A0A8B8JCD1</accession>
<dbReference type="FunFam" id="4.10.280.10:FF:000002">
    <property type="entry name" value="Basic helix-loop-helix transcription factor"/>
    <property type="match status" value="1"/>
</dbReference>
<keyword evidence="5" id="KW-0539">Nucleus</keyword>
<feature type="compositionally biased region" description="Basic and acidic residues" evidence="6">
    <location>
        <begin position="139"/>
        <end position="154"/>
    </location>
</feature>
<keyword evidence="3" id="KW-0805">Transcription regulation</keyword>
<evidence type="ECO:0000256" key="1">
    <source>
        <dbReference type="ARBA" id="ARBA00004123"/>
    </source>
</evidence>
<organism evidence="8 9">
    <name type="scientific">Phoenix dactylifera</name>
    <name type="common">Date palm</name>
    <dbReference type="NCBI Taxonomy" id="42345"/>
    <lineage>
        <taxon>Eukaryota</taxon>
        <taxon>Viridiplantae</taxon>
        <taxon>Streptophyta</taxon>
        <taxon>Embryophyta</taxon>
        <taxon>Tracheophyta</taxon>
        <taxon>Spermatophyta</taxon>
        <taxon>Magnoliopsida</taxon>
        <taxon>Liliopsida</taxon>
        <taxon>Arecaceae</taxon>
        <taxon>Coryphoideae</taxon>
        <taxon>Phoeniceae</taxon>
        <taxon>Phoenix</taxon>
    </lineage>
</organism>
<dbReference type="GeneID" id="103722063"/>
<dbReference type="InterPro" id="IPR024097">
    <property type="entry name" value="bHLH_ZIP_TF"/>
</dbReference>
<evidence type="ECO:0000256" key="5">
    <source>
        <dbReference type="ARBA" id="ARBA00023242"/>
    </source>
</evidence>
<keyword evidence="8" id="KW-1185">Reference proteome</keyword>
<dbReference type="GO" id="GO:0005634">
    <property type="term" value="C:nucleus"/>
    <property type="evidence" value="ECO:0007669"/>
    <property type="project" value="UniProtKB-SubCell"/>
</dbReference>
<comment type="similarity">
    <text evidence="2">Belongs to the bHLH protein family.</text>
</comment>
<dbReference type="InterPro" id="IPR036638">
    <property type="entry name" value="HLH_DNA-bd_sf"/>
</dbReference>
<protein>
    <submittedName>
        <fullName evidence="9">Transcription factor BEE 2-like</fullName>
    </submittedName>
</protein>
<reference evidence="8" key="1">
    <citation type="journal article" date="2019" name="Nat. Commun.">
        <title>Genome-wide association mapping of date palm fruit traits.</title>
        <authorList>
            <person name="Hazzouri K.M."/>
            <person name="Gros-Balthazard M."/>
            <person name="Flowers J.M."/>
            <person name="Copetti D."/>
            <person name="Lemansour A."/>
            <person name="Lebrun M."/>
            <person name="Masmoudi K."/>
            <person name="Ferrand S."/>
            <person name="Dhar M.I."/>
            <person name="Fresquez Z.A."/>
            <person name="Rosas U."/>
            <person name="Zhang J."/>
            <person name="Talag J."/>
            <person name="Lee S."/>
            <person name="Kudrna D."/>
            <person name="Powell R.F."/>
            <person name="Leitch I.J."/>
            <person name="Krueger R.R."/>
            <person name="Wing R.A."/>
            <person name="Amiri K.M.A."/>
            <person name="Purugganan M.D."/>
        </authorList>
    </citation>
    <scope>NUCLEOTIDE SEQUENCE [LARGE SCALE GENOMIC DNA]</scope>
    <source>
        <strain evidence="8">cv. Khalas</strain>
    </source>
</reference>
<name>A0A8B8JCD1_PHODC</name>
<dbReference type="Proteomes" id="UP000228380">
    <property type="component" value="Chromosome 4"/>
</dbReference>
<dbReference type="PANTHER" id="PTHR12565">
    <property type="entry name" value="STEROL REGULATORY ELEMENT-BINDING PROTEIN"/>
    <property type="match status" value="1"/>
</dbReference>
<evidence type="ECO:0000256" key="2">
    <source>
        <dbReference type="ARBA" id="ARBA00005510"/>
    </source>
</evidence>
<dbReference type="CDD" id="cd18919">
    <property type="entry name" value="bHLH_AtBPE_like"/>
    <property type="match status" value="1"/>
</dbReference>
<evidence type="ECO:0000259" key="7">
    <source>
        <dbReference type="PROSITE" id="PS50888"/>
    </source>
</evidence>
<reference evidence="9" key="2">
    <citation type="submission" date="2025-08" db="UniProtKB">
        <authorList>
            <consortium name="RefSeq"/>
        </authorList>
    </citation>
    <scope>IDENTIFICATION</scope>
    <source>
        <tissue evidence="9">Young leaves</tissue>
    </source>
</reference>
<dbReference type="PANTHER" id="PTHR12565:SF184">
    <property type="entry name" value="BHLH TRANSCRIPTION FACTOR"/>
    <property type="match status" value="1"/>
</dbReference>
<gene>
    <name evidence="9" type="primary">LOC103722063</name>
</gene>
<dbReference type="Gene3D" id="4.10.280.10">
    <property type="entry name" value="Helix-loop-helix DNA-binding domain"/>
    <property type="match status" value="1"/>
</dbReference>
<dbReference type="Pfam" id="PF00010">
    <property type="entry name" value="HLH"/>
    <property type="match status" value="1"/>
</dbReference>
<dbReference type="SUPFAM" id="SSF47459">
    <property type="entry name" value="HLH, helix-loop-helix DNA-binding domain"/>
    <property type="match status" value="1"/>
</dbReference>
<dbReference type="InterPro" id="IPR011598">
    <property type="entry name" value="bHLH_dom"/>
</dbReference>
<dbReference type="PROSITE" id="PS50888">
    <property type="entry name" value="BHLH"/>
    <property type="match status" value="1"/>
</dbReference>
<evidence type="ECO:0000256" key="6">
    <source>
        <dbReference type="SAM" id="MobiDB-lite"/>
    </source>
</evidence>
<dbReference type="KEGG" id="pda:103722063"/>
<sequence>MLNMLMHRPVSGTNTSMATSDRNLLDRLKWHQPQQGSYFTLSNRCYANDSYLLASCIDQENRPTTICSSYGKDKEEESKQQLNNRYTMLGSSPLQKESTTSASKKRKADAFHSGKVGCTGDGTVLVVKPEVENQQSNSNDKKKETSGENSKENSKALAPMQDYIHVRARRGQATDRHSLAERVRREKISERMKFLQDLVPGCNKITGKASMLDEIINYVQSLQKQVEFLSMKLASANSTLEYNIDEFFSKEMDPVSSTTCPPAGMPCEPVALSYLPFNNSEQAVARGGLDMALDHPELALRRTMSAPAAVPEAFMDSCYTVTTVNGSSVTWDTNMRSCYDMMKEPIGSFTEKTKWLHH</sequence>
<evidence type="ECO:0000256" key="4">
    <source>
        <dbReference type="ARBA" id="ARBA00023163"/>
    </source>
</evidence>
<evidence type="ECO:0000313" key="9">
    <source>
        <dbReference type="RefSeq" id="XP_026666195.2"/>
    </source>
</evidence>
<dbReference type="SMART" id="SM00353">
    <property type="entry name" value="HLH"/>
    <property type="match status" value="1"/>
</dbReference>
<comment type="subcellular location">
    <subcellularLocation>
        <location evidence="1">Nucleus</location>
    </subcellularLocation>
</comment>
<evidence type="ECO:0000313" key="8">
    <source>
        <dbReference type="Proteomes" id="UP000228380"/>
    </source>
</evidence>
<feature type="compositionally biased region" description="Polar residues" evidence="6">
    <location>
        <begin position="86"/>
        <end position="102"/>
    </location>
</feature>
<dbReference type="OrthoDB" id="1915602at2759"/>
<dbReference type="RefSeq" id="XP_026666195.2">
    <property type="nucleotide sequence ID" value="XM_026810394.2"/>
</dbReference>
<evidence type="ECO:0000256" key="3">
    <source>
        <dbReference type="ARBA" id="ARBA00023015"/>
    </source>
</evidence>
<dbReference type="AlphaFoldDB" id="A0A8B8JCD1"/>
<proteinExistence type="inferred from homology"/>
<keyword evidence="4" id="KW-0804">Transcription</keyword>
<feature type="domain" description="BHLH" evidence="7">
    <location>
        <begin position="172"/>
        <end position="222"/>
    </location>
</feature>
<dbReference type="GO" id="GO:0046983">
    <property type="term" value="F:protein dimerization activity"/>
    <property type="evidence" value="ECO:0007669"/>
    <property type="project" value="InterPro"/>
</dbReference>
<feature type="region of interest" description="Disordered" evidence="6">
    <location>
        <begin position="129"/>
        <end position="156"/>
    </location>
</feature>
<dbReference type="GO" id="GO:0003700">
    <property type="term" value="F:DNA-binding transcription factor activity"/>
    <property type="evidence" value="ECO:0007669"/>
    <property type="project" value="TreeGrafter"/>
</dbReference>
<feature type="region of interest" description="Disordered" evidence="6">
    <location>
        <begin position="86"/>
        <end position="113"/>
    </location>
</feature>